<comment type="similarity">
    <text evidence="1">Belongs to the LysR transcriptional regulatory family.</text>
</comment>
<dbReference type="EMBL" id="BSOG01000004">
    <property type="protein sequence ID" value="GLR14438.1"/>
    <property type="molecule type" value="Genomic_DNA"/>
</dbReference>
<reference evidence="7" key="1">
    <citation type="journal article" date="2019" name="Int. J. Syst. Evol. Microbiol.">
        <title>The Global Catalogue of Microorganisms (GCM) 10K type strain sequencing project: providing services to taxonomists for standard genome sequencing and annotation.</title>
        <authorList>
            <consortium name="The Broad Institute Genomics Platform"/>
            <consortium name="The Broad Institute Genome Sequencing Center for Infectious Disease"/>
            <person name="Wu L."/>
            <person name="Ma J."/>
        </authorList>
    </citation>
    <scope>NUCLEOTIDE SEQUENCE [LARGE SCALE GENOMIC DNA]</scope>
    <source>
        <strain evidence="7">NBRC 110044</strain>
    </source>
</reference>
<comment type="caution">
    <text evidence="6">The sequence shown here is derived from an EMBL/GenBank/DDBJ whole genome shotgun (WGS) entry which is preliminary data.</text>
</comment>
<sequence>MPAPSFAHTCLYRHNDGMPKRQLPSLHGLRAFESAGRHLSFSLAALELSVSQSAISHHIRQLEDELGTPLFVRRTRAIALTPAGTVLLAHASQALDLLAAGSRAARETQRCQLRVSLLPSFAAHWLVPRLPRFQAAHPDIEIMLDPALVKAEVGPGGVDLAIRYGQGDWPGSEVQLLLREQLTPVCSPAYRATLPTVLHPADLAPCPRLTSRTRPPSEWDSWASLTGTMLHGPLHMLTDYNIVLQATLNSQGIAMGRLAMLADILASGQLVPLMPDIVARGEIAYWLLTHGKRSPALTVFCDWLLAEAQQTTQRMSQIDT</sequence>
<keyword evidence="3" id="KW-0238">DNA-binding</keyword>
<evidence type="ECO:0000256" key="2">
    <source>
        <dbReference type="ARBA" id="ARBA00023015"/>
    </source>
</evidence>
<evidence type="ECO:0000313" key="6">
    <source>
        <dbReference type="EMBL" id="GLR14438.1"/>
    </source>
</evidence>
<name>A0ABQ5YL82_9NEIS</name>
<keyword evidence="2" id="KW-0805">Transcription regulation</keyword>
<dbReference type="PROSITE" id="PS50931">
    <property type="entry name" value="HTH_LYSR"/>
    <property type="match status" value="1"/>
</dbReference>
<dbReference type="Gene3D" id="3.40.190.10">
    <property type="entry name" value="Periplasmic binding protein-like II"/>
    <property type="match status" value="2"/>
</dbReference>
<dbReference type="InterPro" id="IPR036390">
    <property type="entry name" value="WH_DNA-bd_sf"/>
</dbReference>
<keyword evidence="7" id="KW-1185">Reference proteome</keyword>
<dbReference type="Proteomes" id="UP001156706">
    <property type="component" value="Unassembled WGS sequence"/>
</dbReference>
<evidence type="ECO:0000256" key="4">
    <source>
        <dbReference type="ARBA" id="ARBA00023163"/>
    </source>
</evidence>
<dbReference type="Pfam" id="PF00126">
    <property type="entry name" value="HTH_1"/>
    <property type="match status" value="1"/>
</dbReference>
<evidence type="ECO:0000313" key="7">
    <source>
        <dbReference type="Proteomes" id="UP001156706"/>
    </source>
</evidence>
<dbReference type="Gene3D" id="1.10.10.10">
    <property type="entry name" value="Winged helix-like DNA-binding domain superfamily/Winged helix DNA-binding domain"/>
    <property type="match status" value="1"/>
</dbReference>
<dbReference type="PANTHER" id="PTHR30537:SF79">
    <property type="entry name" value="TRANSCRIPTIONAL REGULATOR-RELATED"/>
    <property type="match status" value="1"/>
</dbReference>
<keyword evidence="4" id="KW-0804">Transcription</keyword>
<dbReference type="CDD" id="cd08432">
    <property type="entry name" value="PBP2_GcdR_TrpI_HvrB_AmpR_like"/>
    <property type="match status" value="1"/>
</dbReference>
<evidence type="ECO:0000256" key="1">
    <source>
        <dbReference type="ARBA" id="ARBA00009437"/>
    </source>
</evidence>
<organism evidence="6 7">
    <name type="scientific">Chitinimonas prasina</name>
    <dbReference type="NCBI Taxonomy" id="1434937"/>
    <lineage>
        <taxon>Bacteria</taxon>
        <taxon>Pseudomonadati</taxon>
        <taxon>Pseudomonadota</taxon>
        <taxon>Betaproteobacteria</taxon>
        <taxon>Neisseriales</taxon>
        <taxon>Chitinibacteraceae</taxon>
        <taxon>Chitinimonas</taxon>
    </lineage>
</organism>
<dbReference type="PRINTS" id="PR00039">
    <property type="entry name" value="HTHLYSR"/>
</dbReference>
<proteinExistence type="inferred from homology"/>
<dbReference type="InterPro" id="IPR058163">
    <property type="entry name" value="LysR-type_TF_proteobact-type"/>
</dbReference>
<dbReference type="SUPFAM" id="SSF46785">
    <property type="entry name" value="Winged helix' DNA-binding domain"/>
    <property type="match status" value="1"/>
</dbReference>
<dbReference type="PANTHER" id="PTHR30537">
    <property type="entry name" value="HTH-TYPE TRANSCRIPTIONAL REGULATOR"/>
    <property type="match status" value="1"/>
</dbReference>
<evidence type="ECO:0000259" key="5">
    <source>
        <dbReference type="PROSITE" id="PS50931"/>
    </source>
</evidence>
<accession>A0ABQ5YL82</accession>
<dbReference type="InterPro" id="IPR036388">
    <property type="entry name" value="WH-like_DNA-bd_sf"/>
</dbReference>
<dbReference type="InterPro" id="IPR005119">
    <property type="entry name" value="LysR_subst-bd"/>
</dbReference>
<dbReference type="Pfam" id="PF03466">
    <property type="entry name" value="LysR_substrate"/>
    <property type="match status" value="1"/>
</dbReference>
<dbReference type="SUPFAM" id="SSF53850">
    <property type="entry name" value="Periplasmic binding protein-like II"/>
    <property type="match status" value="1"/>
</dbReference>
<dbReference type="InterPro" id="IPR000847">
    <property type="entry name" value="LysR_HTH_N"/>
</dbReference>
<protein>
    <submittedName>
        <fullName evidence="6">LysR family transcriptional regulator</fullName>
    </submittedName>
</protein>
<feature type="domain" description="HTH lysR-type" evidence="5">
    <location>
        <begin position="24"/>
        <end position="81"/>
    </location>
</feature>
<gene>
    <name evidence="6" type="ORF">GCM10007907_32280</name>
</gene>
<evidence type="ECO:0000256" key="3">
    <source>
        <dbReference type="ARBA" id="ARBA00023125"/>
    </source>
</evidence>